<protein>
    <submittedName>
        <fullName evidence="10">DEAD/DEAH box helicase</fullName>
    </submittedName>
</protein>
<evidence type="ECO:0000259" key="9">
    <source>
        <dbReference type="PROSITE" id="PS51194"/>
    </source>
</evidence>
<comment type="similarity">
    <text evidence="5 6">Belongs to the DEAD box helicase family.</text>
</comment>
<name>A0A7W4P3K5_9PROT</name>
<dbReference type="CDD" id="cd00268">
    <property type="entry name" value="DEADc"/>
    <property type="match status" value="1"/>
</dbReference>
<feature type="domain" description="Helicase C-terminal" evidence="9">
    <location>
        <begin position="233"/>
        <end position="385"/>
    </location>
</feature>
<dbReference type="GO" id="GO:0003676">
    <property type="term" value="F:nucleic acid binding"/>
    <property type="evidence" value="ECO:0007669"/>
    <property type="project" value="InterPro"/>
</dbReference>
<dbReference type="Pfam" id="PF03880">
    <property type="entry name" value="DbpA"/>
    <property type="match status" value="1"/>
</dbReference>
<feature type="domain" description="Helicase ATP-binding" evidence="8">
    <location>
        <begin position="30"/>
        <end position="206"/>
    </location>
</feature>
<dbReference type="InterPro" id="IPR012677">
    <property type="entry name" value="Nucleotide-bd_a/b_plait_sf"/>
</dbReference>
<proteinExistence type="inferred from homology"/>
<dbReference type="PROSITE" id="PS00039">
    <property type="entry name" value="DEAD_ATP_HELICASE"/>
    <property type="match status" value="1"/>
</dbReference>
<accession>A0A7W4P3K5</accession>
<keyword evidence="1 6" id="KW-0547">Nucleotide-binding</keyword>
<evidence type="ECO:0000256" key="1">
    <source>
        <dbReference type="ARBA" id="ARBA00022741"/>
    </source>
</evidence>
<dbReference type="RefSeq" id="WP_182943591.1">
    <property type="nucleotide sequence ID" value="NZ_JABEQH010000012.1"/>
</dbReference>
<evidence type="ECO:0000259" key="8">
    <source>
        <dbReference type="PROSITE" id="PS51192"/>
    </source>
</evidence>
<feature type="compositionally biased region" description="Basic and acidic residues" evidence="7">
    <location>
        <begin position="551"/>
        <end position="565"/>
    </location>
</feature>
<gene>
    <name evidence="10" type="ORF">HLH21_09845</name>
</gene>
<dbReference type="PROSITE" id="PS51194">
    <property type="entry name" value="HELICASE_CTER"/>
    <property type="match status" value="1"/>
</dbReference>
<feature type="compositionally biased region" description="Low complexity" evidence="7">
    <location>
        <begin position="574"/>
        <end position="588"/>
    </location>
</feature>
<dbReference type="GO" id="GO:0005524">
    <property type="term" value="F:ATP binding"/>
    <property type="evidence" value="ECO:0007669"/>
    <property type="project" value="UniProtKB-KW"/>
</dbReference>
<dbReference type="GO" id="GO:0005829">
    <property type="term" value="C:cytosol"/>
    <property type="evidence" value="ECO:0007669"/>
    <property type="project" value="TreeGrafter"/>
</dbReference>
<evidence type="ECO:0000313" key="11">
    <source>
        <dbReference type="Proteomes" id="UP000561066"/>
    </source>
</evidence>
<keyword evidence="2 6" id="KW-0378">Hydrolase</keyword>
<dbReference type="SMART" id="SM00490">
    <property type="entry name" value="HELICc"/>
    <property type="match status" value="1"/>
</dbReference>
<keyword evidence="11" id="KW-1185">Reference proteome</keyword>
<dbReference type="InterPro" id="IPR014001">
    <property type="entry name" value="Helicase_ATP-bd"/>
</dbReference>
<dbReference type="CDD" id="cd18787">
    <property type="entry name" value="SF2_C_DEAD"/>
    <property type="match status" value="1"/>
</dbReference>
<dbReference type="AlphaFoldDB" id="A0A7W4P3K5"/>
<evidence type="ECO:0000256" key="2">
    <source>
        <dbReference type="ARBA" id="ARBA00022801"/>
    </source>
</evidence>
<dbReference type="InterPro" id="IPR050079">
    <property type="entry name" value="DEAD_box_RNA_helicase"/>
</dbReference>
<reference evidence="10 11" key="1">
    <citation type="submission" date="2020-04" db="EMBL/GenBank/DDBJ databases">
        <title>Description of novel Gluconacetobacter.</title>
        <authorList>
            <person name="Sombolestani A."/>
        </authorList>
    </citation>
    <scope>NUCLEOTIDE SEQUENCE [LARGE SCALE GENOMIC DNA]</scope>
    <source>
        <strain evidence="10 11">LMG 21312</strain>
    </source>
</reference>
<evidence type="ECO:0000256" key="7">
    <source>
        <dbReference type="SAM" id="MobiDB-lite"/>
    </source>
</evidence>
<dbReference type="InterPro" id="IPR027417">
    <property type="entry name" value="P-loop_NTPase"/>
</dbReference>
<dbReference type="GO" id="GO:0003724">
    <property type="term" value="F:RNA helicase activity"/>
    <property type="evidence" value="ECO:0007669"/>
    <property type="project" value="UniProtKB-ARBA"/>
</dbReference>
<evidence type="ECO:0000313" key="10">
    <source>
        <dbReference type="EMBL" id="MBB2176231.1"/>
    </source>
</evidence>
<feature type="region of interest" description="Disordered" evidence="7">
    <location>
        <begin position="438"/>
        <end position="476"/>
    </location>
</feature>
<feature type="compositionally biased region" description="Basic residues" evidence="7">
    <location>
        <begin position="589"/>
        <end position="598"/>
    </location>
</feature>
<dbReference type="PANTHER" id="PTHR47959:SF1">
    <property type="entry name" value="ATP-DEPENDENT RNA HELICASE DBPA"/>
    <property type="match status" value="1"/>
</dbReference>
<comment type="caution">
    <text evidence="10">The sequence shown here is derived from an EMBL/GenBank/DDBJ whole genome shotgun (WGS) entry which is preliminary data.</text>
</comment>
<keyword evidence="3 6" id="KW-0347">Helicase</keyword>
<keyword evidence="4 6" id="KW-0067">ATP-binding</keyword>
<dbReference type="Proteomes" id="UP000561066">
    <property type="component" value="Unassembled WGS sequence"/>
</dbReference>
<dbReference type="GO" id="GO:0016787">
    <property type="term" value="F:hydrolase activity"/>
    <property type="evidence" value="ECO:0007669"/>
    <property type="project" value="UniProtKB-KW"/>
</dbReference>
<dbReference type="InterPro" id="IPR001650">
    <property type="entry name" value="Helicase_C-like"/>
</dbReference>
<dbReference type="PROSITE" id="PS51192">
    <property type="entry name" value="HELICASE_ATP_BIND_1"/>
    <property type="match status" value="1"/>
</dbReference>
<dbReference type="EMBL" id="JABEQH010000012">
    <property type="protein sequence ID" value="MBB2176231.1"/>
    <property type="molecule type" value="Genomic_DNA"/>
</dbReference>
<sequence>MPFPETHPALRRALDARGYDEPTPVQKAVLDVAADGRDLLVSAQTGSGKTVAFGLALADTLLGGAERMGPAGAPLAVIIAPTRELAMQVQRELTWLYAPAGARIVSCIGGMDARREARALQIGAHIVVGTPGRLCDHQSRGRLDMSDLRAVVLDEADEMLDLGFRDELEQLLDAMPDTRRTLLFSATIAKEIATLARRYQRDALRIDTVTGARQHADITYRAMVTDPREIVPAVVNVLRYSDSPTAMVFCATRELVRHMQGALLERGFSSVALSGELGQNERTRAIDSLRTGQARVCVATDVAARGIDIPALSLVIHASLPTDSATLLHRSGRTGRAGRKGVCALIVPVSMRRRAERLLTMAKVSAEWTGVPTADAIRAQDAERLLTDPALTEGAAPGDEEMVARLAEGRSAEQLAAALLQMYRARLPDPEDIRPLRVEAPRAPRAEGDYAARRERPAREDHTPRGGPGSWFSLSVGRQDKADPKWLVPLICRLGGVRKTDIGAIRIADDHTLFEISEGMAERFTACVAATDADEVQVSPAQAPAGGGGERTGERGRGGFRDRKPGGGKGGYAPGPRTGRPPARSTPSSRKRAPSRAS</sequence>
<dbReference type="SUPFAM" id="SSF52540">
    <property type="entry name" value="P-loop containing nucleoside triphosphate hydrolases"/>
    <property type="match status" value="1"/>
</dbReference>
<evidence type="ECO:0000256" key="3">
    <source>
        <dbReference type="ARBA" id="ARBA00022806"/>
    </source>
</evidence>
<dbReference type="Gene3D" id="3.30.70.330">
    <property type="match status" value="1"/>
</dbReference>
<dbReference type="CDD" id="cd12252">
    <property type="entry name" value="RRM_DbpA"/>
    <property type="match status" value="1"/>
</dbReference>
<dbReference type="InterPro" id="IPR000629">
    <property type="entry name" value="RNA-helicase_DEAD-box_CS"/>
</dbReference>
<dbReference type="Pfam" id="PF00271">
    <property type="entry name" value="Helicase_C"/>
    <property type="match status" value="1"/>
</dbReference>
<organism evidence="10 11">
    <name type="scientific">Gluconacetobacter johannae</name>
    <dbReference type="NCBI Taxonomy" id="112140"/>
    <lineage>
        <taxon>Bacteria</taxon>
        <taxon>Pseudomonadati</taxon>
        <taxon>Pseudomonadota</taxon>
        <taxon>Alphaproteobacteria</taxon>
        <taxon>Acetobacterales</taxon>
        <taxon>Acetobacteraceae</taxon>
        <taxon>Gluconacetobacter</taxon>
    </lineage>
</organism>
<dbReference type="PANTHER" id="PTHR47959">
    <property type="entry name" value="ATP-DEPENDENT RNA HELICASE RHLE-RELATED"/>
    <property type="match status" value="1"/>
</dbReference>
<feature type="compositionally biased region" description="Basic and acidic residues" evidence="7">
    <location>
        <begin position="438"/>
        <end position="464"/>
    </location>
</feature>
<dbReference type="InterPro" id="IPR005580">
    <property type="entry name" value="DbpA/CsdA_RNA-bd_dom"/>
</dbReference>
<evidence type="ECO:0000256" key="6">
    <source>
        <dbReference type="RuleBase" id="RU000492"/>
    </source>
</evidence>
<feature type="region of interest" description="Disordered" evidence="7">
    <location>
        <begin position="536"/>
        <end position="598"/>
    </location>
</feature>
<dbReference type="InterPro" id="IPR044742">
    <property type="entry name" value="DEAD/DEAH_RhlB"/>
</dbReference>
<evidence type="ECO:0000256" key="5">
    <source>
        <dbReference type="ARBA" id="ARBA00038437"/>
    </source>
</evidence>
<evidence type="ECO:0000256" key="4">
    <source>
        <dbReference type="ARBA" id="ARBA00022840"/>
    </source>
</evidence>
<dbReference type="Gene3D" id="3.40.50.300">
    <property type="entry name" value="P-loop containing nucleotide triphosphate hydrolases"/>
    <property type="match status" value="2"/>
</dbReference>
<dbReference type="Pfam" id="PF00270">
    <property type="entry name" value="DEAD"/>
    <property type="match status" value="1"/>
</dbReference>
<dbReference type="InterPro" id="IPR011545">
    <property type="entry name" value="DEAD/DEAH_box_helicase_dom"/>
</dbReference>
<dbReference type="SMART" id="SM00487">
    <property type="entry name" value="DEXDc"/>
    <property type="match status" value="1"/>
</dbReference>